<feature type="signal peptide" evidence="1">
    <location>
        <begin position="1"/>
        <end position="22"/>
    </location>
</feature>
<sequence>MKKLLLSVAALLPGLLAYSQEADDLGRYAEVTLIPRLDLNPTYMTGDSGLGFNHGNSSIYSLFEGSLSEHFSWTIANHWFQSGGDYAWPYRDLGRSDTTNWLDYFAGYFSFGNWTIGLGKDMIATGGFEYEDWDWDIHPDFSSPLASGLACYQWGGSVSWMTPSESTELTLQMTTSPYGEHPFASGLWAYSFQWSGEYGWLSVIGSVSALEYERGDFDWLWAAGLNFEILEDELDFTFDCNNSYGFDEDSWRLIGGNTFQGRLTYAPADEFDIALRGWYSTAGRDSLLEDCWTAGAVFQYYPIDDSDALRLHAYVAYNSMLKTATLSIGARYNLLFNLF</sequence>
<proteinExistence type="predicted"/>
<reference evidence="2" key="2">
    <citation type="journal article" date="2021" name="PeerJ">
        <title>Extensive microbial diversity within the chicken gut microbiome revealed by metagenomics and culture.</title>
        <authorList>
            <person name="Gilroy R."/>
            <person name="Ravi A."/>
            <person name="Getino M."/>
            <person name="Pursley I."/>
            <person name="Horton D.L."/>
            <person name="Alikhan N.F."/>
            <person name="Baker D."/>
            <person name="Gharbi K."/>
            <person name="Hall N."/>
            <person name="Watson M."/>
            <person name="Adriaenssens E.M."/>
            <person name="Foster-Nyarko E."/>
            <person name="Jarju S."/>
            <person name="Secka A."/>
            <person name="Antonio M."/>
            <person name="Oren A."/>
            <person name="Chaudhuri R.R."/>
            <person name="La Ragione R."/>
            <person name="Hildebrand F."/>
            <person name="Pallen M.J."/>
        </authorList>
    </citation>
    <scope>NUCLEOTIDE SEQUENCE</scope>
    <source>
        <strain evidence="2">B3-1481</strain>
    </source>
</reference>
<organism evidence="2 3">
    <name type="scientific">Candidatus Cryptobacteroides avistercoris</name>
    <dbReference type="NCBI Taxonomy" id="2840758"/>
    <lineage>
        <taxon>Bacteria</taxon>
        <taxon>Pseudomonadati</taxon>
        <taxon>Bacteroidota</taxon>
        <taxon>Bacteroidia</taxon>
        <taxon>Bacteroidales</taxon>
        <taxon>Candidatus Cryptobacteroides</taxon>
    </lineage>
</organism>
<evidence type="ECO:0008006" key="4">
    <source>
        <dbReference type="Google" id="ProtNLM"/>
    </source>
</evidence>
<dbReference type="Proteomes" id="UP000823769">
    <property type="component" value="Unassembled WGS sequence"/>
</dbReference>
<dbReference type="EMBL" id="JADILW010000059">
    <property type="protein sequence ID" value="MBO8480248.1"/>
    <property type="molecule type" value="Genomic_DNA"/>
</dbReference>
<name>A0A9D9IX18_9BACT</name>
<comment type="caution">
    <text evidence="2">The sequence shown here is derived from an EMBL/GenBank/DDBJ whole genome shotgun (WGS) entry which is preliminary data.</text>
</comment>
<dbReference type="AlphaFoldDB" id="A0A9D9IX18"/>
<reference evidence="2" key="1">
    <citation type="submission" date="2020-10" db="EMBL/GenBank/DDBJ databases">
        <authorList>
            <person name="Gilroy R."/>
        </authorList>
    </citation>
    <scope>NUCLEOTIDE SEQUENCE</scope>
    <source>
        <strain evidence="2">B3-1481</strain>
    </source>
</reference>
<accession>A0A9D9IX18</accession>
<gene>
    <name evidence="2" type="ORF">IAB76_03950</name>
</gene>
<keyword evidence="1" id="KW-0732">Signal</keyword>
<evidence type="ECO:0000313" key="2">
    <source>
        <dbReference type="EMBL" id="MBO8480248.1"/>
    </source>
</evidence>
<evidence type="ECO:0000313" key="3">
    <source>
        <dbReference type="Proteomes" id="UP000823769"/>
    </source>
</evidence>
<protein>
    <recommendedName>
        <fullName evidence="4">Porin</fullName>
    </recommendedName>
</protein>
<feature type="chain" id="PRO_5039087977" description="Porin" evidence="1">
    <location>
        <begin position="23"/>
        <end position="339"/>
    </location>
</feature>
<evidence type="ECO:0000256" key="1">
    <source>
        <dbReference type="SAM" id="SignalP"/>
    </source>
</evidence>